<keyword evidence="2" id="KW-1185">Reference proteome</keyword>
<name>A0ABS3Q3Q1_9GAMM</name>
<gene>
    <name evidence="1" type="ORF">J3998_03210</name>
</gene>
<dbReference type="EMBL" id="JAGETV010000004">
    <property type="protein sequence ID" value="MBO1926574.1"/>
    <property type="molecule type" value="Genomic_DNA"/>
</dbReference>
<evidence type="ECO:0000313" key="2">
    <source>
        <dbReference type="Proteomes" id="UP000664835"/>
    </source>
</evidence>
<proteinExistence type="predicted"/>
<dbReference type="Proteomes" id="UP000664835">
    <property type="component" value="Unassembled WGS sequence"/>
</dbReference>
<accession>A0ABS3Q3Q1</accession>
<sequence length="75" mass="8373">MAKFKLGSKEFDTEDMTEEAKAHYQAIQVCEAKILEFNAQVSIFQTARNAYGEKLLKLMEESESNGGIESDGIPL</sequence>
<organism evidence="1 2">
    <name type="scientific">Thiomicrorhabdus marina</name>
    <dbReference type="NCBI Taxonomy" id="2818442"/>
    <lineage>
        <taxon>Bacteria</taxon>
        <taxon>Pseudomonadati</taxon>
        <taxon>Pseudomonadota</taxon>
        <taxon>Gammaproteobacteria</taxon>
        <taxon>Thiotrichales</taxon>
        <taxon>Piscirickettsiaceae</taxon>
        <taxon>Thiomicrorhabdus</taxon>
    </lineage>
</organism>
<evidence type="ECO:0000313" key="1">
    <source>
        <dbReference type="EMBL" id="MBO1926574.1"/>
    </source>
</evidence>
<reference evidence="1 2" key="1">
    <citation type="submission" date="2021-03" db="EMBL/GenBank/DDBJ databases">
        <title>Thiomicrorhabdus sp.nov.,novel sulfur-oxidizing bacteria isolated from coastal sediment.</title>
        <authorList>
            <person name="Liu X."/>
        </authorList>
    </citation>
    <scope>NUCLEOTIDE SEQUENCE [LARGE SCALE GENOMIC DNA]</scope>
    <source>
        <strain evidence="1 2">6S2-11</strain>
    </source>
</reference>
<dbReference type="RefSeq" id="WP_208147861.1">
    <property type="nucleotide sequence ID" value="NZ_JAGETV010000004.1"/>
</dbReference>
<protein>
    <submittedName>
        <fullName evidence="1">Uncharacterized protein</fullName>
    </submittedName>
</protein>
<comment type="caution">
    <text evidence="1">The sequence shown here is derived from an EMBL/GenBank/DDBJ whole genome shotgun (WGS) entry which is preliminary data.</text>
</comment>